<keyword evidence="4" id="KW-1185">Reference proteome</keyword>
<dbReference type="EC" id="3.5.1.-" evidence="3"/>
<name>A0A1Y5TCM6_9RHOB</name>
<dbReference type="InterPro" id="IPR011650">
    <property type="entry name" value="Peptidase_M20_dimer"/>
</dbReference>
<accession>A0A1Y5TCM6</accession>
<dbReference type="SUPFAM" id="SSF53187">
    <property type="entry name" value="Zn-dependent exopeptidases"/>
    <property type="match status" value="1"/>
</dbReference>
<reference evidence="3 4" key="1">
    <citation type="submission" date="2017-03" db="EMBL/GenBank/DDBJ databases">
        <authorList>
            <person name="Afonso C.L."/>
            <person name="Miller P.J."/>
            <person name="Scott M.A."/>
            <person name="Spackman E."/>
            <person name="Goraichik I."/>
            <person name="Dimitrov K.M."/>
            <person name="Suarez D.L."/>
            <person name="Swayne D.E."/>
        </authorList>
    </citation>
    <scope>NUCLEOTIDE SEQUENCE [LARGE SCALE GENOMIC DNA]</scope>
    <source>
        <strain evidence="3 4">CECT 7023</strain>
    </source>
</reference>
<dbReference type="Pfam" id="PF07687">
    <property type="entry name" value="M20_dimer"/>
    <property type="match status" value="1"/>
</dbReference>
<keyword evidence="1 3" id="KW-0378">Hydrolase</keyword>
<dbReference type="AlphaFoldDB" id="A0A1Y5TCM6"/>
<protein>
    <submittedName>
        <fullName evidence="3">N-formyl-4-amino-5-aminomethyl-2-methylpyrimidine deformylase</fullName>
        <ecNumber evidence="3">3.5.1.-</ecNumber>
    </submittedName>
</protein>
<dbReference type="Pfam" id="PF01546">
    <property type="entry name" value="Peptidase_M20"/>
    <property type="match status" value="1"/>
</dbReference>
<sequence>MGQNLTETLEKSTDAARATALLRDLVAAQREGEAAVQALISTRLTDSGCSVRAVDYEPATVPVRGEFASQEAGSTGQRRAIIGELPGDPDLPSLLMFAHPDGEPVAGTERWTHDPFGGEVENGRLYGWGIADDLAGCAAAVLALEALARSPVPMGRAVFASTPSKRYARGVAALLHQGLQADASLYLHPAESGVGMREIKAVASGQLEFAITVTGRLPDTTEPGHTAFSHLGVNPLDKALVIRDALMALAEARAARIRHPLIEAVVGRATNLHVSNMKCGEMRRFSKLVETCEMGCALSFPPGETMDEVRAEVEAAVAAAADADPFLSTHRPVVTWRSGVTGAEVPQDHPLYLTTHAAVRAVTGDAPHVNPMHTSSDIRNPMIEAGIACVGLGCLGGDLSQNDCHDEWVDLDDFHKMVAVTARVARDWCGGARGDGS</sequence>
<gene>
    <name evidence="3" type="ORF">ROA7023_02823</name>
</gene>
<dbReference type="PANTHER" id="PTHR43808">
    <property type="entry name" value="ACETYLORNITHINE DEACETYLASE"/>
    <property type="match status" value="1"/>
</dbReference>
<dbReference type="PANTHER" id="PTHR43808:SF25">
    <property type="entry name" value="PEPTIDASE M20 DIMERISATION DOMAIN-CONTAINING PROTEIN"/>
    <property type="match status" value="1"/>
</dbReference>
<dbReference type="InterPro" id="IPR050072">
    <property type="entry name" value="Peptidase_M20A"/>
</dbReference>
<evidence type="ECO:0000259" key="2">
    <source>
        <dbReference type="Pfam" id="PF07687"/>
    </source>
</evidence>
<dbReference type="Gene3D" id="3.40.630.10">
    <property type="entry name" value="Zn peptidases"/>
    <property type="match status" value="1"/>
</dbReference>
<organism evidence="3 4">
    <name type="scientific">Roseisalinus antarcticus</name>
    <dbReference type="NCBI Taxonomy" id="254357"/>
    <lineage>
        <taxon>Bacteria</taxon>
        <taxon>Pseudomonadati</taxon>
        <taxon>Pseudomonadota</taxon>
        <taxon>Alphaproteobacteria</taxon>
        <taxon>Rhodobacterales</taxon>
        <taxon>Roseobacteraceae</taxon>
        <taxon>Roseisalinus</taxon>
    </lineage>
</organism>
<feature type="domain" description="Peptidase M20 dimerisation" evidence="2">
    <location>
        <begin position="223"/>
        <end position="322"/>
    </location>
</feature>
<dbReference type="EMBL" id="FWFZ01000015">
    <property type="protein sequence ID" value="SLN60915.1"/>
    <property type="molecule type" value="Genomic_DNA"/>
</dbReference>
<evidence type="ECO:0000256" key="1">
    <source>
        <dbReference type="ARBA" id="ARBA00022801"/>
    </source>
</evidence>
<dbReference type="Proteomes" id="UP000193900">
    <property type="component" value="Unassembled WGS sequence"/>
</dbReference>
<dbReference type="InterPro" id="IPR002933">
    <property type="entry name" value="Peptidase_M20"/>
</dbReference>
<evidence type="ECO:0000313" key="3">
    <source>
        <dbReference type="EMBL" id="SLN60915.1"/>
    </source>
</evidence>
<dbReference type="GO" id="GO:0016787">
    <property type="term" value="F:hydrolase activity"/>
    <property type="evidence" value="ECO:0007669"/>
    <property type="project" value="UniProtKB-KW"/>
</dbReference>
<proteinExistence type="predicted"/>
<dbReference type="Gene3D" id="3.30.70.360">
    <property type="match status" value="1"/>
</dbReference>
<evidence type="ECO:0000313" key="4">
    <source>
        <dbReference type="Proteomes" id="UP000193900"/>
    </source>
</evidence>